<dbReference type="RefSeq" id="XP_031005140.1">
    <property type="nucleotide sequence ID" value="XM_031150956.1"/>
</dbReference>
<feature type="compositionally biased region" description="Basic residues" evidence="1">
    <location>
        <begin position="110"/>
        <end position="137"/>
    </location>
</feature>
<feature type="region of interest" description="Disordered" evidence="1">
    <location>
        <begin position="52"/>
        <end position="174"/>
    </location>
</feature>
<proteinExistence type="predicted"/>
<dbReference type="GeneID" id="41986213"/>
<accession>A0A8H8TY80</accession>
<evidence type="ECO:0000256" key="1">
    <source>
        <dbReference type="SAM" id="MobiDB-lite"/>
    </source>
</evidence>
<protein>
    <submittedName>
        <fullName evidence="2">Uncharacterized protein</fullName>
    </submittedName>
</protein>
<gene>
    <name evidence="2" type="ORF">LHYA1_G006015</name>
</gene>
<organism evidence="2 3">
    <name type="scientific">Lachnellula hyalina</name>
    <dbReference type="NCBI Taxonomy" id="1316788"/>
    <lineage>
        <taxon>Eukaryota</taxon>
        <taxon>Fungi</taxon>
        <taxon>Dikarya</taxon>
        <taxon>Ascomycota</taxon>
        <taxon>Pezizomycotina</taxon>
        <taxon>Leotiomycetes</taxon>
        <taxon>Helotiales</taxon>
        <taxon>Lachnaceae</taxon>
        <taxon>Lachnellula</taxon>
    </lineage>
</organism>
<keyword evidence="3" id="KW-1185">Reference proteome</keyword>
<dbReference type="EMBL" id="QGMH01000071">
    <property type="protein sequence ID" value="TVY26352.1"/>
    <property type="molecule type" value="Genomic_DNA"/>
</dbReference>
<reference evidence="2 3" key="1">
    <citation type="submission" date="2018-05" db="EMBL/GenBank/DDBJ databases">
        <title>Genome sequencing and assembly of the regulated plant pathogen Lachnellula willkommii and related sister species for the development of diagnostic species identification markers.</title>
        <authorList>
            <person name="Giroux E."/>
            <person name="Bilodeau G."/>
        </authorList>
    </citation>
    <scope>NUCLEOTIDE SEQUENCE [LARGE SCALE GENOMIC DNA]</scope>
    <source>
        <strain evidence="2 3">CBS 185.66</strain>
    </source>
</reference>
<comment type="caution">
    <text evidence="2">The sequence shown here is derived from an EMBL/GenBank/DDBJ whole genome shotgun (WGS) entry which is preliminary data.</text>
</comment>
<name>A0A8H8TY80_9HELO</name>
<evidence type="ECO:0000313" key="2">
    <source>
        <dbReference type="EMBL" id="TVY26352.1"/>
    </source>
</evidence>
<sequence>MDTGDHISALGVVNLYDHIDLGWVEQRLNEQAGVRRSRLAAYFDGYMEFTEQPPALSRTPSPEPQDQSHRVRTVLDSSQRRSRGKEGAARLPRRRGTFESDSDATDIQQPRKRRQVTPVPRRKVNVIRPLQQRKRPTKSNTAPGAIPSAHRMETRSKSRRTRRTGYSGVSKARSPRRKEYIQNVTIGRKRAAWIKREPLWADLNVDDSLNAATQERLLGSKSAELASSRLVVRPPDGCKATGGGPMAIEGRLMDQSPSFSIWAAREELVVMASSGQEERRILGGNSAV</sequence>
<dbReference type="AlphaFoldDB" id="A0A8H8TY80"/>
<evidence type="ECO:0000313" key="3">
    <source>
        <dbReference type="Proteomes" id="UP000431533"/>
    </source>
</evidence>
<dbReference type="Proteomes" id="UP000431533">
    <property type="component" value="Unassembled WGS sequence"/>
</dbReference>
<dbReference type="OrthoDB" id="3562127at2759"/>